<evidence type="ECO:0000313" key="1">
    <source>
        <dbReference type="EMBL" id="CAE7310653.1"/>
    </source>
</evidence>
<proteinExistence type="predicted"/>
<protein>
    <submittedName>
        <fullName evidence="1">Uncharacterized protein</fullName>
    </submittedName>
</protein>
<gene>
    <name evidence="1" type="ORF">SNEC2469_LOCUS7727</name>
</gene>
<reference evidence="1" key="1">
    <citation type="submission" date="2021-02" db="EMBL/GenBank/DDBJ databases">
        <authorList>
            <person name="Dougan E. K."/>
            <person name="Rhodes N."/>
            <person name="Thang M."/>
            <person name="Chan C."/>
        </authorList>
    </citation>
    <scope>NUCLEOTIDE SEQUENCE</scope>
</reference>
<evidence type="ECO:0000313" key="2">
    <source>
        <dbReference type="Proteomes" id="UP000601435"/>
    </source>
</evidence>
<comment type="caution">
    <text evidence="1">The sequence shown here is derived from an EMBL/GenBank/DDBJ whole genome shotgun (WGS) entry which is preliminary data.</text>
</comment>
<dbReference type="EMBL" id="CAJNJA010013012">
    <property type="protein sequence ID" value="CAE7310653.1"/>
    <property type="molecule type" value="Genomic_DNA"/>
</dbReference>
<dbReference type="Proteomes" id="UP000601435">
    <property type="component" value="Unassembled WGS sequence"/>
</dbReference>
<dbReference type="OrthoDB" id="441573at2759"/>
<accession>A0A812NZE3</accession>
<name>A0A812NZE3_9DINO</name>
<organism evidence="1 2">
    <name type="scientific">Symbiodinium necroappetens</name>
    <dbReference type="NCBI Taxonomy" id="1628268"/>
    <lineage>
        <taxon>Eukaryota</taxon>
        <taxon>Sar</taxon>
        <taxon>Alveolata</taxon>
        <taxon>Dinophyceae</taxon>
        <taxon>Suessiales</taxon>
        <taxon>Symbiodiniaceae</taxon>
        <taxon>Symbiodinium</taxon>
    </lineage>
</organism>
<dbReference type="AlphaFoldDB" id="A0A812NZE3"/>
<keyword evidence="2" id="KW-1185">Reference proteome</keyword>
<sequence length="233" mass="25587">MADEGPESGEEGRLRVRRTRSRLVWPDDGLLASAFEEDNGIRTLYRENRGHLLRWPSPELVGVASMKALALNVQVLAIALRIWGQVTPVPKGMSVDWLKKDVTKLHEMLSVGGKGKTVPVYVDSWGIKRLATLAMRRWKSPIAKLRDSSLHVLFDIMTQAWGEEAAEPEPENDGDDDVIAEEDAYPAAEGGSGVAEAPAAAAEDTLDAEIQATQQQLQILEKLVFKILAAPQL</sequence>